<proteinExistence type="predicted"/>
<dbReference type="SMART" id="SM00849">
    <property type="entry name" value="Lactamase_B"/>
    <property type="match status" value="1"/>
</dbReference>
<dbReference type="Gene3D" id="3.60.15.10">
    <property type="entry name" value="Ribonuclease Z/Hydroxyacylglutathione hydrolase-like"/>
    <property type="match status" value="1"/>
</dbReference>
<name>A0A1M6MT81_9CLOT</name>
<dbReference type="InterPro" id="IPR036866">
    <property type="entry name" value="RibonucZ/Hydroxyglut_hydro"/>
</dbReference>
<accession>A0A1M6MT81</accession>
<gene>
    <name evidence="2" type="ORF">SAMN02745248_01162</name>
</gene>
<dbReference type="STRING" id="1121331.SAMN02745248_01162"/>
<sequence length="264" mass="29141">MITFCPLYSGSSGNSILIGSENTKILIDAGVAGKRVMDALDGIGENPKDIKGIFITHEHIDHVRGAGILSRKLDVPIFANAKTWTAMEGQLGKIKECNIKVIDKTELTLGDITIKGYGISHDAVSPMGYNVYIDDKKVTVATDLGYVSEEVKDAINGSTVLLMESNHDVEMLKFGTYPYSLKRRVLSDIGHLSNDDCGKALVDYIVHTKSAKHVFLGHLSKNNNYPELAYKTVEETLRQENIIVGRDLELAMTYRDRPSKVIKL</sequence>
<dbReference type="SUPFAM" id="SSF56281">
    <property type="entry name" value="Metallo-hydrolase/oxidoreductase"/>
    <property type="match status" value="1"/>
</dbReference>
<dbReference type="Pfam" id="PF00753">
    <property type="entry name" value="Lactamase_B"/>
    <property type="match status" value="1"/>
</dbReference>
<dbReference type="InterPro" id="IPR001279">
    <property type="entry name" value="Metallo-B-lactamas"/>
</dbReference>
<evidence type="ECO:0000313" key="3">
    <source>
        <dbReference type="Proteomes" id="UP000183952"/>
    </source>
</evidence>
<reference evidence="2 3" key="1">
    <citation type="submission" date="2016-11" db="EMBL/GenBank/DDBJ databases">
        <authorList>
            <person name="Jaros S."/>
            <person name="Januszkiewicz K."/>
            <person name="Wedrychowicz H."/>
        </authorList>
    </citation>
    <scope>NUCLEOTIDE SEQUENCE [LARGE SCALE GENOMIC DNA]</scope>
    <source>
        <strain evidence="2 3">DSM 3090</strain>
    </source>
</reference>
<dbReference type="AlphaFoldDB" id="A0A1M6MT81"/>
<feature type="domain" description="Metallo-beta-lactamase" evidence="1">
    <location>
        <begin position="12"/>
        <end position="189"/>
    </location>
</feature>
<organism evidence="2 3">
    <name type="scientific">Hathewaya proteolytica DSM 3090</name>
    <dbReference type="NCBI Taxonomy" id="1121331"/>
    <lineage>
        <taxon>Bacteria</taxon>
        <taxon>Bacillati</taxon>
        <taxon>Bacillota</taxon>
        <taxon>Clostridia</taxon>
        <taxon>Eubacteriales</taxon>
        <taxon>Clostridiaceae</taxon>
        <taxon>Hathewaya</taxon>
    </lineage>
</organism>
<dbReference type="InterPro" id="IPR052533">
    <property type="entry name" value="WalJ/YycJ-like"/>
</dbReference>
<dbReference type="PANTHER" id="PTHR47619:SF1">
    <property type="entry name" value="EXODEOXYRIBONUCLEASE WALJ"/>
    <property type="match status" value="1"/>
</dbReference>
<dbReference type="PANTHER" id="PTHR47619">
    <property type="entry name" value="METALLO-HYDROLASE YYCJ-RELATED"/>
    <property type="match status" value="1"/>
</dbReference>
<keyword evidence="3" id="KW-1185">Reference proteome</keyword>
<evidence type="ECO:0000313" key="2">
    <source>
        <dbReference type="EMBL" id="SHJ86745.1"/>
    </source>
</evidence>
<dbReference type="Proteomes" id="UP000183952">
    <property type="component" value="Unassembled WGS sequence"/>
</dbReference>
<evidence type="ECO:0000259" key="1">
    <source>
        <dbReference type="SMART" id="SM00849"/>
    </source>
</evidence>
<dbReference type="EMBL" id="FRAD01000008">
    <property type="protein sequence ID" value="SHJ86745.1"/>
    <property type="molecule type" value="Genomic_DNA"/>
</dbReference>
<protein>
    <submittedName>
        <fullName evidence="2">Phosphoribosyl 1,2-cyclic phosphodiesterase</fullName>
    </submittedName>
</protein>